<organism evidence="2 3">
    <name type="scientific">Alkalicoccus daliensis</name>
    <dbReference type="NCBI Taxonomy" id="745820"/>
    <lineage>
        <taxon>Bacteria</taxon>
        <taxon>Bacillati</taxon>
        <taxon>Bacillota</taxon>
        <taxon>Bacilli</taxon>
        <taxon>Bacillales</taxon>
        <taxon>Bacillaceae</taxon>
        <taxon>Alkalicoccus</taxon>
    </lineage>
</organism>
<dbReference type="PANTHER" id="PTHR46660:SF2">
    <property type="entry name" value="GLYCOSYLTRANSFERASE 1 DOMAIN-CONTAINING PROTEIN 1"/>
    <property type="match status" value="1"/>
</dbReference>
<dbReference type="OrthoDB" id="9772485at2"/>
<dbReference type="EMBL" id="FNIL01000001">
    <property type="protein sequence ID" value="SDN32849.1"/>
    <property type="molecule type" value="Genomic_DNA"/>
</dbReference>
<dbReference type="Gene3D" id="3.40.50.2000">
    <property type="entry name" value="Glycogen Phosphorylase B"/>
    <property type="match status" value="2"/>
</dbReference>
<reference evidence="3" key="1">
    <citation type="submission" date="2016-10" db="EMBL/GenBank/DDBJ databases">
        <authorList>
            <person name="Varghese N."/>
            <person name="Submissions S."/>
        </authorList>
    </citation>
    <scope>NUCLEOTIDE SEQUENCE [LARGE SCALE GENOMIC DNA]</scope>
    <source>
        <strain evidence="3">CGMCC 1.10369</strain>
    </source>
</reference>
<proteinExistence type="predicted"/>
<accession>A0A1H0AH69</accession>
<dbReference type="SUPFAM" id="SSF53756">
    <property type="entry name" value="UDP-Glycosyltransferase/glycogen phosphorylase"/>
    <property type="match status" value="1"/>
</dbReference>
<dbReference type="RefSeq" id="WP_090840216.1">
    <property type="nucleotide sequence ID" value="NZ_FNIL01000001.1"/>
</dbReference>
<evidence type="ECO:0000313" key="3">
    <source>
        <dbReference type="Proteomes" id="UP000198778"/>
    </source>
</evidence>
<keyword evidence="3" id="KW-1185">Reference proteome</keyword>
<dbReference type="Pfam" id="PF00534">
    <property type="entry name" value="Glycos_transf_1"/>
    <property type="match status" value="1"/>
</dbReference>
<feature type="domain" description="Glycosyl transferase family 1" evidence="1">
    <location>
        <begin position="136"/>
        <end position="299"/>
    </location>
</feature>
<evidence type="ECO:0000313" key="2">
    <source>
        <dbReference type="EMBL" id="SDN32849.1"/>
    </source>
</evidence>
<keyword evidence="2" id="KW-0808">Transferase</keyword>
<gene>
    <name evidence="2" type="ORF">SAMN04488053_101484</name>
</gene>
<name>A0A1H0AH69_9BACI</name>
<dbReference type="InterPro" id="IPR052622">
    <property type="entry name" value="Glycosyltransferase_G1"/>
</dbReference>
<dbReference type="Proteomes" id="UP000198778">
    <property type="component" value="Unassembled WGS sequence"/>
</dbReference>
<dbReference type="PANTHER" id="PTHR46660">
    <property type="match status" value="1"/>
</dbReference>
<dbReference type="STRING" id="745820.SAMN04488053_101484"/>
<dbReference type="AlphaFoldDB" id="A0A1H0AH69"/>
<evidence type="ECO:0000259" key="1">
    <source>
        <dbReference type="Pfam" id="PF00534"/>
    </source>
</evidence>
<dbReference type="InterPro" id="IPR001296">
    <property type="entry name" value="Glyco_trans_1"/>
</dbReference>
<protein>
    <submittedName>
        <fullName evidence="2">Glycosyltransferase involved in cell wall bisynthesis</fullName>
    </submittedName>
</protein>
<dbReference type="CDD" id="cd03801">
    <property type="entry name" value="GT4_PimA-like"/>
    <property type="match status" value="1"/>
</dbReference>
<sequence>MHILIASPHFNEWRGNKITAERIKQGIENRSHKVSVISSTEEGAPIPENIDLVHGFHAYKFAIFQKKYNIHLPYILTLTGTDINQNLEEEDKRDVILQCLQNAQIIHAFDSKMKEKVVHYLPDIQEKIKVMPQSVELNKKPLNKNPDPFIFLLPAGIRKVKNITSAIEMAAIMRDKYNIALELAGPVIEENEYKKIDHFLQKYDWLTYHGEIPFADMADFYKKADVVLNTSLSEGQSSALLEAMAAYRPVLASDIDGNRGVIKHEYSGFLYRNEEEFAMFAERLINNYEMRQKIAENAYIQVSENNSKEIEINTLLSWYSYALK</sequence>
<dbReference type="GO" id="GO:0016757">
    <property type="term" value="F:glycosyltransferase activity"/>
    <property type="evidence" value="ECO:0007669"/>
    <property type="project" value="InterPro"/>
</dbReference>